<dbReference type="Proteomes" id="UP000199544">
    <property type="component" value="Unassembled WGS sequence"/>
</dbReference>
<gene>
    <name evidence="1" type="ORF">SAMN04488137_0665</name>
</gene>
<keyword evidence="2" id="KW-1185">Reference proteome</keyword>
<sequence>MKNELSTEYMMLLNTPVLIEVSGGKVHLGILVDIGTDIYVLFNGLDYLYIPSIHVHHLRKTDAFIQEENAVDIQAPIDHHTDRVSFRKILMNAKGRFVKIYVTGDKTLHGYITSVMNDYFVFYSPVYKTMFITLSHLKWLIPYNDSVTPYTLSKARLPVSHHSLPLSRSFEEQCKKLEDQMVVLDLGDHLQKTGLLKNVFEQKLALVNAEGETVYWNLHHIKIIYAI</sequence>
<reference evidence="2" key="1">
    <citation type="submission" date="2016-10" db="EMBL/GenBank/DDBJ databases">
        <authorList>
            <person name="Varghese N."/>
            <person name="Submissions S."/>
        </authorList>
    </citation>
    <scope>NUCLEOTIDE SEQUENCE [LARGE SCALE GENOMIC DNA]</scope>
    <source>
        <strain evidence="2">CGMCC 1.6854</strain>
    </source>
</reference>
<proteinExistence type="predicted"/>
<evidence type="ECO:0000313" key="1">
    <source>
        <dbReference type="EMBL" id="SDM54358.1"/>
    </source>
</evidence>
<name>A0A1G9U391_9BACL</name>
<dbReference type="STRING" id="459525.SAMN04488137_0665"/>
<dbReference type="RefSeq" id="WP_244520337.1">
    <property type="nucleotide sequence ID" value="NZ_FNHW01000001.1"/>
</dbReference>
<evidence type="ECO:0008006" key="3">
    <source>
        <dbReference type="Google" id="ProtNLM"/>
    </source>
</evidence>
<dbReference type="AlphaFoldDB" id="A0A1G9U391"/>
<protein>
    <recommendedName>
        <fullName evidence="3">DUF2642 domain-containing protein</fullName>
    </recommendedName>
</protein>
<evidence type="ECO:0000313" key="2">
    <source>
        <dbReference type="Proteomes" id="UP000199544"/>
    </source>
</evidence>
<accession>A0A1G9U391</accession>
<dbReference type="EMBL" id="FNHW01000001">
    <property type="protein sequence ID" value="SDM54358.1"/>
    <property type="molecule type" value="Genomic_DNA"/>
</dbReference>
<organism evidence="1 2">
    <name type="scientific">Fictibacillus solisalsi</name>
    <dbReference type="NCBI Taxonomy" id="459525"/>
    <lineage>
        <taxon>Bacteria</taxon>
        <taxon>Bacillati</taxon>
        <taxon>Bacillota</taxon>
        <taxon>Bacilli</taxon>
        <taxon>Bacillales</taxon>
        <taxon>Fictibacillaceae</taxon>
        <taxon>Fictibacillus</taxon>
    </lineage>
</organism>